<dbReference type="InterPro" id="IPR011006">
    <property type="entry name" value="CheY-like_superfamily"/>
</dbReference>
<reference evidence="10 11" key="1">
    <citation type="submission" date="2016-03" db="EMBL/GenBank/DDBJ databases">
        <authorList>
            <consortium name="Pathogen Informatics"/>
        </authorList>
    </citation>
    <scope>NUCLEOTIDE SEQUENCE [LARGE SCALE GENOMIC DNA]</scope>
    <source>
        <strain evidence="10 11">NCTC13364</strain>
    </source>
</reference>
<dbReference type="FunFam" id="1.10.10.10:FF:000005">
    <property type="entry name" value="Two-component system response regulator"/>
    <property type="match status" value="1"/>
</dbReference>
<dbReference type="InterPro" id="IPR001867">
    <property type="entry name" value="OmpR/PhoB-type_DNA-bd"/>
</dbReference>
<evidence type="ECO:0000256" key="7">
    <source>
        <dbReference type="PROSITE-ProRule" id="PRU01091"/>
    </source>
</evidence>
<keyword evidence="2" id="KW-0902">Two-component regulatory system</keyword>
<accession>A0A157R8L6</accession>
<feature type="domain" description="OmpR/PhoB-type" evidence="9">
    <location>
        <begin position="125"/>
        <end position="222"/>
    </location>
</feature>
<proteinExistence type="predicted"/>
<keyword evidence="3" id="KW-0805">Transcription regulation</keyword>
<dbReference type="PANTHER" id="PTHR48111">
    <property type="entry name" value="REGULATOR OF RPOS"/>
    <property type="match status" value="1"/>
</dbReference>
<dbReference type="PROSITE" id="PS50110">
    <property type="entry name" value="RESPONSE_REGULATORY"/>
    <property type="match status" value="1"/>
</dbReference>
<feature type="domain" description="Response regulatory" evidence="8">
    <location>
        <begin position="2"/>
        <end position="115"/>
    </location>
</feature>
<evidence type="ECO:0000256" key="3">
    <source>
        <dbReference type="ARBA" id="ARBA00023015"/>
    </source>
</evidence>
<dbReference type="GO" id="GO:0006355">
    <property type="term" value="P:regulation of DNA-templated transcription"/>
    <property type="evidence" value="ECO:0007669"/>
    <property type="project" value="InterPro"/>
</dbReference>
<feature type="modified residue" description="4-aspartylphosphate" evidence="6">
    <location>
        <position position="51"/>
    </location>
</feature>
<dbReference type="PANTHER" id="PTHR48111:SF76">
    <property type="entry name" value="TWO-COMPONENT RESPONSE REGULATOR"/>
    <property type="match status" value="1"/>
</dbReference>
<evidence type="ECO:0000256" key="2">
    <source>
        <dbReference type="ARBA" id="ARBA00023012"/>
    </source>
</evidence>
<dbReference type="SMART" id="SM00448">
    <property type="entry name" value="REC"/>
    <property type="match status" value="1"/>
</dbReference>
<dbReference type="EMBL" id="FKBS01000029">
    <property type="protein sequence ID" value="SAI54435.1"/>
    <property type="molecule type" value="Genomic_DNA"/>
</dbReference>
<evidence type="ECO:0000259" key="8">
    <source>
        <dbReference type="PROSITE" id="PS50110"/>
    </source>
</evidence>
<evidence type="ECO:0000313" key="10">
    <source>
        <dbReference type="EMBL" id="SAI54435.1"/>
    </source>
</evidence>
<dbReference type="InterPro" id="IPR036388">
    <property type="entry name" value="WH-like_DNA-bd_sf"/>
</dbReference>
<evidence type="ECO:0000256" key="1">
    <source>
        <dbReference type="ARBA" id="ARBA00022553"/>
    </source>
</evidence>
<evidence type="ECO:0000313" key="11">
    <source>
        <dbReference type="Proteomes" id="UP000077037"/>
    </source>
</evidence>
<dbReference type="SUPFAM" id="SSF52172">
    <property type="entry name" value="CheY-like"/>
    <property type="match status" value="1"/>
</dbReference>
<evidence type="ECO:0000256" key="4">
    <source>
        <dbReference type="ARBA" id="ARBA00023125"/>
    </source>
</evidence>
<dbReference type="GO" id="GO:0000976">
    <property type="term" value="F:transcription cis-regulatory region binding"/>
    <property type="evidence" value="ECO:0007669"/>
    <property type="project" value="TreeGrafter"/>
</dbReference>
<dbReference type="SMART" id="SM00862">
    <property type="entry name" value="Trans_reg_C"/>
    <property type="match status" value="1"/>
</dbReference>
<dbReference type="GO" id="GO:0000156">
    <property type="term" value="F:phosphorelay response regulator activity"/>
    <property type="evidence" value="ECO:0007669"/>
    <property type="project" value="TreeGrafter"/>
</dbReference>
<dbReference type="GO" id="GO:0005829">
    <property type="term" value="C:cytosol"/>
    <property type="evidence" value="ECO:0007669"/>
    <property type="project" value="TreeGrafter"/>
</dbReference>
<organism evidence="10 11">
    <name type="scientific">Bordetella ansorpii</name>
    <dbReference type="NCBI Taxonomy" id="288768"/>
    <lineage>
        <taxon>Bacteria</taxon>
        <taxon>Pseudomonadati</taxon>
        <taxon>Pseudomonadota</taxon>
        <taxon>Betaproteobacteria</taxon>
        <taxon>Burkholderiales</taxon>
        <taxon>Alcaligenaceae</taxon>
        <taxon>Bordetella</taxon>
    </lineage>
</organism>
<dbReference type="Pfam" id="PF00486">
    <property type="entry name" value="Trans_reg_C"/>
    <property type="match status" value="1"/>
</dbReference>
<keyword evidence="1 6" id="KW-0597">Phosphoprotein</keyword>
<dbReference type="InterPro" id="IPR039420">
    <property type="entry name" value="WalR-like"/>
</dbReference>
<evidence type="ECO:0000259" key="9">
    <source>
        <dbReference type="PROSITE" id="PS51755"/>
    </source>
</evidence>
<dbReference type="CDD" id="cd00383">
    <property type="entry name" value="trans_reg_C"/>
    <property type="match status" value="1"/>
</dbReference>
<dbReference type="Gene3D" id="1.10.10.10">
    <property type="entry name" value="Winged helix-like DNA-binding domain superfamily/Winged helix DNA-binding domain"/>
    <property type="match status" value="1"/>
</dbReference>
<sequence length="222" mass="24996">MRILLIEDDSKVSYWLVSKFQSSGHHCVPVESGEQALQALDGEAFDIIVLDRMLPGIDGIEVLRRLAGKPHPPVIILSAVDQASQRVEGLRAGAQDYLGKPFDFPELMVRMELLVRRNEEAPGNGPHLCVHDLQIDMMRRKVTRSGRPIMLTDKEFLLLSTLAEHAGQTVPRGMLLEKVWGLQFDPRTNLIDVHVSKLRSKIDKDFTRPLLRTVRAMGYVLG</sequence>
<dbReference type="PROSITE" id="PS51755">
    <property type="entry name" value="OMPR_PHOB"/>
    <property type="match status" value="1"/>
</dbReference>
<keyword evidence="4 7" id="KW-0238">DNA-binding</keyword>
<dbReference type="InterPro" id="IPR001789">
    <property type="entry name" value="Sig_transdc_resp-reg_receiver"/>
</dbReference>
<keyword evidence="5" id="KW-0804">Transcription</keyword>
<gene>
    <name evidence="10" type="primary">copR_3</name>
    <name evidence="10" type="ORF">SAMEA1982600_04483</name>
</gene>
<dbReference type="GO" id="GO:0032993">
    <property type="term" value="C:protein-DNA complex"/>
    <property type="evidence" value="ECO:0007669"/>
    <property type="project" value="TreeGrafter"/>
</dbReference>
<feature type="DNA-binding region" description="OmpR/PhoB-type" evidence="7">
    <location>
        <begin position="125"/>
        <end position="222"/>
    </location>
</feature>
<dbReference type="OrthoDB" id="9802426at2"/>
<evidence type="ECO:0000256" key="5">
    <source>
        <dbReference type="ARBA" id="ARBA00023163"/>
    </source>
</evidence>
<dbReference type="Gene3D" id="3.40.50.2300">
    <property type="match status" value="1"/>
</dbReference>
<dbReference type="RefSeq" id="WP_066419534.1">
    <property type="nucleotide sequence ID" value="NZ_FKBS01000029.1"/>
</dbReference>
<protein>
    <submittedName>
        <fullName evidence="10">Transcriptional regulator</fullName>
    </submittedName>
</protein>
<name>A0A157R8L6_9BORD</name>
<dbReference type="Pfam" id="PF00072">
    <property type="entry name" value="Response_reg"/>
    <property type="match status" value="1"/>
</dbReference>
<dbReference type="Proteomes" id="UP000077037">
    <property type="component" value="Unassembled WGS sequence"/>
</dbReference>
<dbReference type="AlphaFoldDB" id="A0A157R8L6"/>
<evidence type="ECO:0000256" key="6">
    <source>
        <dbReference type="PROSITE-ProRule" id="PRU00169"/>
    </source>
</evidence>